<feature type="compositionally biased region" description="Polar residues" evidence="1">
    <location>
        <begin position="23"/>
        <end position="43"/>
    </location>
</feature>
<gene>
    <name evidence="2" type="ORF">PVAG01_07917</name>
</gene>
<dbReference type="EMBL" id="JBFCZG010000006">
    <property type="protein sequence ID" value="KAL3421472.1"/>
    <property type="molecule type" value="Genomic_DNA"/>
</dbReference>
<feature type="compositionally biased region" description="Low complexity" evidence="1">
    <location>
        <begin position="175"/>
        <end position="187"/>
    </location>
</feature>
<evidence type="ECO:0000313" key="2">
    <source>
        <dbReference type="EMBL" id="KAL3421472.1"/>
    </source>
</evidence>
<dbReference type="Proteomes" id="UP001629113">
    <property type="component" value="Unassembled WGS sequence"/>
</dbReference>
<feature type="compositionally biased region" description="Basic and acidic residues" evidence="1">
    <location>
        <begin position="137"/>
        <end position="163"/>
    </location>
</feature>
<keyword evidence="3" id="KW-1185">Reference proteome</keyword>
<proteinExistence type="predicted"/>
<feature type="region of interest" description="Disordered" evidence="1">
    <location>
        <begin position="137"/>
        <end position="187"/>
    </location>
</feature>
<evidence type="ECO:0000256" key="1">
    <source>
        <dbReference type="SAM" id="MobiDB-lite"/>
    </source>
</evidence>
<protein>
    <submittedName>
        <fullName evidence="2">Uncharacterized protein</fullName>
    </submittedName>
</protein>
<reference evidence="2 3" key="1">
    <citation type="submission" date="2024-06" db="EMBL/GenBank/DDBJ databases">
        <title>Complete genome of Phlyctema vagabunda strain 19-DSS-EL-015.</title>
        <authorList>
            <person name="Fiorenzani C."/>
        </authorList>
    </citation>
    <scope>NUCLEOTIDE SEQUENCE [LARGE SCALE GENOMIC DNA]</scope>
    <source>
        <strain evidence="2 3">19-DSS-EL-015</strain>
    </source>
</reference>
<sequence>MSFRFSIGLGLKSPFSPRETRLNSKSNALSETEDQGGSQSQTAIPGGNAPHVPAATRISFPIATNIELPPLQGLDDQRRAKDPNCLGLRDIIWGCLCDQLFLCQWQRQRRMKEVQMMQQEVRDRRAWAGRKAAMLKEMEKKERKERKREEAKAKKNEKEKKQNGEGTGSENETQPLVVPRPVVVVKG</sequence>
<name>A0ABR4PDW0_9HELO</name>
<accession>A0ABR4PDW0</accession>
<comment type="caution">
    <text evidence="2">The sequence shown here is derived from an EMBL/GenBank/DDBJ whole genome shotgun (WGS) entry which is preliminary data.</text>
</comment>
<evidence type="ECO:0000313" key="3">
    <source>
        <dbReference type="Proteomes" id="UP001629113"/>
    </source>
</evidence>
<organism evidence="2 3">
    <name type="scientific">Phlyctema vagabunda</name>
    <dbReference type="NCBI Taxonomy" id="108571"/>
    <lineage>
        <taxon>Eukaryota</taxon>
        <taxon>Fungi</taxon>
        <taxon>Dikarya</taxon>
        <taxon>Ascomycota</taxon>
        <taxon>Pezizomycotina</taxon>
        <taxon>Leotiomycetes</taxon>
        <taxon>Helotiales</taxon>
        <taxon>Dermateaceae</taxon>
        <taxon>Phlyctema</taxon>
    </lineage>
</organism>
<feature type="region of interest" description="Disordered" evidence="1">
    <location>
        <begin position="13"/>
        <end position="53"/>
    </location>
</feature>